<proteinExistence type="inferred from homology"/>
<evidence type="ECO:0000313" key="6">
    <source>
        <dbReference type="EMBL" id="KAH0919202.1"/>
    </source>
</evidence>
<dbReference type="EMBL" id="JAGKQM010000007">
    <property type="protein sequence ID" value="KAH0919202.1"/>
    <property type="molecule type" value="Genomic_DNA"/>
</dbReference>
<accession>A0ABQ8CQ57</accession>
<reference evidence="6 7" key="1">
    <citation type="submission" date="2021-05" db="EMBL/GenBank/DDBJ databases">
        <title>Genome Assembly of Synthetic Allotetraploid Brassica napus Reveals Homoeologous Exchanges between Subgenomes.</title>
        <authorList>
            <person name="Davis J.T."/>
        </authorList>
    </citation>
    <scope>NUCLEOTIDE SEQUENCE [LARGE SCALE GENOMIC DNA]</scope>
    <source>
        <strain evidence="7">cv. Da-Ae</strain>
        <tissue evidence="6">Seedling</tissue>
    </source>
</reference>
<evidence type="ECO:0008006" key="8">
    <source>
        <dbReference type="Google" id="ProtNLM"/>
    </source>
</evidence>
<evidence type="ECO:0000256" key="3">
    <source>
        <dbReference type="ARBA" id="ARBA00022577"/>
    </source>
</evidence>
<protein>
    <recommendedName>
        <fullName evidence="8">Defensin-like protein</fullName>
    </recommendedName>
</protein>
<gene>
    <name evidence="6" type="ORF">HID58_026862</name>
</gene>
<comment type="similarity">
    <text evidence="1">Belongs to the DEFL family.</text>
</comment>
<keyword evidence="4" id="KW-0611">Plant defense</keyword>
<keyword evidence="3" id="KW-0295">Fungicide</keyword>
<comment type="caution">
    <text evidence="6">The sequence shown here is derived from an EMBL/GenBank/DDBJ whole genome shotgun (WGS) entry which is preliminary data.</text>
</comment>
<dbReference type="Proteomes" id="UP000824890">
    <property type="component" value="Unassembled WGS sequence"/>
</dbReference>
<evidence type="ECO:0000256" key="1">
    <source>
        <dbReference type="ARBA" id="ARBA00006722"/>
    </source>
</evidence>
<keyword evidence="2" id="KW-0929">Antimicrobial</keyword>
<evidence type="ECO:0000256" key="4">
    <source>
        <dbReference type="ARBA" id="ARBA00022821"/>
    </source>
</evidence>
<keyword evidence="7" id="KW-1185">Reference proteome</keyword>
<sequence>MPTARTCAHSLKKIELFYCALRGDGHLILNPKKTSSQKKRDTKKAMSAQKIQLASLILTFFLLFSQTTGRCNYRRPHSGPCKKGDDCKNVCILPSEDPTFLACLTGPPLFGICCCLVKQK</sequence>
<name>A0ABQ8CQ57_BRANA</name>
<organism evidence="6 7">
    <name type="scientific">Brassica napus</name>
    <name type="common">Rape</name>
    <dbReference type="NCBI Taxonomy" id="3708"/>
    <lineage>
        <taxon>Eukaryota</taxon>
        <taxon>Viridiplantae</taxon>
        <taxon>Streptophyta</taxon>
        <taxon>Embryophyta</taxon>
        <taxon>Tracheophyta</taxon>
        <taxon>Spermatophyta</taxon>
        <taxon>Magnoliopsida</taxon>
        <taxon>eudicotyledons</taxon>
        <taxon>Gunneridae</taxon>
        <taxon>Pentapetalae</taxon>
        <taxon>rosids</taxon>
        <taxon>malvids</taxon>
        <taxon>Brassicales</taxon>
        <taxon>Brassicaceae</taxon>
        <taxon>Brassiceae</taxon>
        <taxon>Brassica</taxon>
    </lineage>
</organism>
<dbReference type="InterPro" id="IPR010851">
    <property type="entry name" value="DEFL"/>
</dbReference>
<evidence type="ECO:0000256" key="2">
    <source>
        <dbReference type="ARBA" id="ARBA00022529"/>
    </source>
</evidence>
<evidence type="ECO:0000313" key="7">
    <source>
        <dbReference type="Proteomes" id="UP000824890"/>
    </source>
</evidence>
<keyword evidence="5" id="KW-1015">Disulfide bond</keyword>
<evidence type="ECO:0000256" key="5">
    <source>
        <dbReference type="ARBA" id="ARBA00023157"/>
    </source>
</evidence>
<dbReference type="Pfam" id="PF25052">
    <property type="entry name" value="AtDEF-like"/>
    <property type="match status" value="1"/>
</dbReference>